<dbReference type="InterPro" id="IPR014284">
    <property type="entry name" value="RNA_pol_sigma-70_dom"/>
</dbReference>
<dbReference type="Pfam" id="PF04297">
    <property type="entry name" value="UPF0122"/>
    <property type="match status" value="1"/>
</dbReference>
<protein>
    <submittedName>
        <fullName evidence="4">Sigma-70 family RNA polymerase sigma factor</fullName>
    </submittedName>
</protein>
<dbReference type="InterPro" id="IPR013324">
    <property type="entry name" value="RNA_pol_sigma_r3/r4-like"/>
</dbReference>
<dbReference type="NCBIfam" id="TIGR02937">
    <property type="entry name" value="sigma70-ECF"/>
    <property type="match status" value="1"/>
</dbReference>
<proteinExistence type="inferred from homology"/>
<dbReference type="InterPro" id="IPR007394">
    <property type="entry name" value="UPF0122"/>
</dbReference>
<dbReference type="InterPro" id="IPR013325">
    <property type="entry name" value="RNA_pol_sigma_r2"/>
</dbReference>
<evidence type="ECO:0000256" key="1">
    <source>
        <dbReference type="ARBA" id="ARBA00008720"/>
    </source>
</evidence>
<gene>
    <name evidence="4" type="ORF">GI584_20355</name>
</gene>
<dbReference type="Pfam" id="PF04542">
    <property type="entry name" value="Sigma70_r2"/>
    <property type="match status" value="1"/>
</dbReference>
<evidence type="ECO:0000313" key="4">
    <source>
        <dbReference type="EMBL" id="QGH37087.1"/>
    </source>
</evidence>
<keyword evidence="5" id="KW-1185">Reference proteome</keyword>
<dbReference type="RefSeq" id="WP_153793041.1">
    <property type="nucleotide sequence ID" value="NZ_CP045915.1"/>
</dbReference>
<dbReference type="InterPro" id="IPR036388">
    <property type="entry name" value="WH-like_DNA-bd_sf"/>
</dbReference>
<dbReference type="EMBL" id="CP045915">
    <property type="protein sequence ID" value="QGH37087.1"/>
    <property type="molecule type" value="Genomic_DNA"/>
</dbReference>
<reference evidence="4 5" key="1">
    <citation type="submission" date="2019-11" db="EMBL/GenBank/DDBJ databases">
        <title>Gracilibacillus salitolerans sp. nov., a moderate halophile isolated from a saline soil in northwest China.</title>
        <authorList>
            <person name="Gan L."/>
        </authorList>
    </citation>
    <scope>NUCLEOTIDE SEQUENCE [LARGE SCALE GENOMIC DNA]</scope>
    <source>
        <strain evidence="4 5">SCU50</strain>
    </source>
</reference>
<dbReference type="AlphaFoldDB" id="A0A5Q2TSK4"/>
<dbReference type="SUPFAM" id="SSF88946">
    <property type="entry name" value="Sigma2 domain of RNA polymerase sigma factors"/>
    <property type="match status" value="1"/>
</dbReference>
<dbReference type="GO" id="GO:0003700">
    <property type="term" value="F:DNA-binding transcription factor activity"/>
    <property type="evidence" value="ECO:0007669"/>
    <property type="project" value="InterPro"/>
</dbReference>
<organism evidence="4 5">
    <name type="scientific">Gracilibacillus salitolerans</name>
    <dbReference type="NCBI Taxonomy" id="2663022"/>
    <lineage>
        <taxon>Bacteria</taxon>
        <taxon>Bacillati</taxon>
        <taxon>Bacillota</taxon>
        <taxon>Bacilli</taxon>
        <taxon>Bacillales</taxon>
        <taxon>Bacillaceae</taxon>
        <taxon>Gracilibacillus</taxon>
    </lineage>
</organism>
<evidence type="ECO:0000259" key="3">
    <source>
        <dbReference type="Pfam" id="PF04542"/>
    </source>
</evidence>
<dbReference type="Proteomes" id="UP000339690">
    <property type="component" value="Chromosome"/>
</dbReference>
<comment type="function">
    <text evidence="2">Might take part in the signal recognition particle (SRP) pathway. This is inferred from the conservation of its genetic proximity to ftsY/ffh. May be a regulatory protein.</text>
</comment>
<dbReference type="InterPro" id="IPR007627">
    <property type="entry name" value="RNA_pol_sigma70_r2"/>
</dbReference>
<sequence length="163" mass="19691">MRFEGMLKDCEKVIYHIMHKYQIRDVDGEFYQEGLIALWDAFQNYDPSKSKFSTYAYYGITRSFLNKIRKENRERDQFQRWFNQVTIEDLVVVDELEVDRPLLVDIQKALTDKQWCWFDKFVLKDQSVRKIAEEEGVTENAVKNWGKVARKKIQKVMVEKEYI</sequence>
<comment type="similarity">
    <text evidence="1">Belongs to the UPF0122 family.</text>
</comment>
<dbReference type="KEGG" id="grc:GI584_20355"/>
<dbReference type="Gene3D" id="1.10.1740.10">
    <property type="match status" value="1"/>
</dbReference>
<dbReference type="Gene3D" id="1.10.10.10">
    <property type="entry name" value="Winged helix-like DNA-binding domain superfamily/Winged helix DNA-binding domain"/>
    <property type="match status" value="1"/>
</dbReference>
<evidence type="ECO:0000256" key="2">
    <source>
        <dbReference type="ARBA" id="ARBA00024764"/>
    </source>
</evidence>
<name>A0A5Q2TSK4_9BACI</name>
<dbReference type="SUPFAM" id="SSF88659">
    <property type="entry name" value="Sigma3 and sigma4 domains of RNA polymerase sigma factors"/>
    <property type="match status" value="1"/>
</dbReference>
<dbReference type="GO" id="GO:0006352">
    <property type="term" value="P:DNA-templated transcription initiation"/>
    <property type="evidence" value="ECO:0007669"/>
    <property type="project" value="InterPro"/>
</dbReference>
<accession>A0A5Q2TSK4</accession>
<feature type="domain" description="RNA polymerase sigma-70 region 2" evidence="3">
    <location>
        <begin position="12"/>
        <end position="73"/>
    </location>
</feature>
<evidence type="ECO:0000313" key="5">
    <source>
        <dbReference type="Proteomes" id="UP000339690"/>
    </source>
</evidence>